<accession>A0AAC9JU98</accession>
<evidence type="ECO:0000313" key="4">
    <source>
        <dbReference type="Proteomes" id="UP000182703"/>
    </source>
</evidence>
<dbReference type="RefSeq" id="WP_063187073.1">
    <property type="nucleotide sequence ID" value="NZ_CP018095.1"/>
</dbReference>
<feature type="region of interest" description="Disordered" evidence="1">
    <location>
        <begin position="1"/>
        <end position="24"/>
    </location>
</feature>
<gene>
    <name evidence="3" type="ORF">BOQ54_15245</name>
</gene>
<organism evidence="3 4">
    <name type="scientific">Chelatococcus daeguensis</name>
    <dbReference type="NCBI Taxonomy" id="444444"/>
    <lineage>
        <taxon>Bacteria</taxon>
        <taxon>Pseudomonadati</taxon>
        <taxon>Pseudomonadota</taxon>
        <taxon>Alphaproteobacteria</taxon>
        <taxon>Hyphomicrobiales</taxon>
        <taxon>Chelatococcaceae</taxon>
        <taxon>Chelatococcus</taxon>
    </lineage>
</organism>
<evidence type="ECO:0000313" key="3">
    <source>
        <dbReference type="EMBL" id="APF38505.1"/>
    </source>
</evidence>
<evidence type="ECO:0000259" key="2">
    <source>
        <dbReference type="Pfam" id="PF13763"/>
    </source>
</evidence>
<dbReference type="InterPro" id="IPR025430">
    <property type="entry name" value="DUF4167"/>
</dbReference>
<keyword evidence="4" id="KW-1185">Reference proteome</keyword>
<name>A0AAC9JU98_9HYPH</name>
<dbReference type="Proteomes" id="UP000182703">
    <property type="component" value="Chromosome"/>
</dbReference>
<dbReference type="KEGG" id="cdq:BOQ54_15245"/>
<sequence length="66" mass="7836">MNQDESQAIRPRSADRQPAGAEARRTYERYLALARGEERIGHRIEAERFYQYAEHYLRLSKGRNEP</sequence>
<reference evidence="3 4" key="1">
    <citation type="submission" date="2016-11" db="EMBL/GenBank/DDBJ databases">
        <title>Complete genome sequence of the aerobically denitrifying bacterium Chelatococcus daeguensis TAD1.</title>
        <authorList>
            <person name="Yang Y."/>
            <person name="Huang S."/>
            <person name="Lin E."/>
        </authorList>
    </citation>
    <scope>NUCLEOTIDE SEQUENCE [LARGE SCALE GENOMIC DNA]</scope>
    <source>
        <strain evidence="3 4">TAD1</strain>
    </source>
</reference>
<protein>
    <recommendedName>
        <fullName evidence="2">DUF4167 domain-containing protein</fullName>
    </recommendedName>
</protein>
<dbReference type="EMBL" id="CP018095">
    <property type="protein sequence ID" value="APF38505.1"/>
    <property type="molecule type" value="Genomic_DNA"/>
</dbReference>
<dbReference type="Pfam" id="PF13763">
    <property type="entry name" value="DUF4167"/>
    <property type="match status" value="1"/>
</dbReference>
<dbReference type="AlphaFoldDB" id="A0AAC9JU98"/>
<evidence type="ECO:0000256" key="1">
    <source>
        <dbReference type="SAM" id="MobiDB-lite"/>
    </source>
</evidence>
<feature type="domain" description="DUF4167" evidence="2">
    <location>
        <begin position="20"/>
        <end position="61"/>
    </location>
</feature>
<proteinExistence type="predicted"/>